<dbReference type="InterPro" id="IPR048333">
    <property type="entry name" value="HA2_WH"/>
</dbReference>
<feature type="transmembrane region" description="Helical" evidence="16">
    <location>
        <begin position="1554"/>
        <end position="1574"/>
    </location>
</feature>
<dbReference type="InterPro" id="IPR002464">
    <property type="entry name" value="DNA/RNA_helicase_DEAH_CS"/>
</dbReference>
<keyword evidence="11 16" id="KW-0472">Membrane</keyword>
<evidence type="ECO:0000256" key="13">
    <source>
        <dbReference type="ARBA" id="ARBA00023242"/>
    </source>
</evidence>
<feature type="transmembrane region" description="Helical" evidence="16">
    <location>
        <begin position="1222"/>
        <end position="1248"/>
    </location>
</feature>
<evidence type="ECO:0000256" key="1">
    <source>
        <dbReference type="ARBA" id="ARBA00004123"/>
    </source>
</evidence>
<keyword evidence="9" id="KW-0067">ATP-binding</keyword>
<dbReference type="InterPro" id="IPR014001">
    <property type="entry name" value="Helicase_ATP-bd"/>
</dbReference>
<feature type="compositionally biased region" description="Basic residues" evidence="15">
    <location>
        <begin position="173"/>
        <end position="191"/>
    </location>
</feature>
<dbReference type="InterPro" id="IPR003029">
    <property type="entry name" value="S1_domain"/>
</dbReference>
<dbReference type="Pfam" id="PF04408">
    <property type="entry name" value="WHD_HA2"/>
    <property type="match status" value="1"/>
</dbReference>
<feature type="transmembrane region" description="Helical" evidence="16">
    <location>
        <begin position="1254"/>
        <end position="1273"/>
    </location>
</feature>
<dbReference type="InterPro" id="IPR027417">
    <property type="entry name" value="P-loop_NTPase"/>
</dbReference>
<feature type="compositionally biased region" description="Basic and acidic residues" evidence="15">
    <location>
        <begin position="81"/>
        <end position="101"/>
    </location>
</feature>
<dbReference type="GO" id="GO:0003723">
    <property type="term" value="F:RNA binding"/>
    <property type="evidence" value="ECO:0007669"/>
    <property type="project" value="TreeGrafter"/>
</dbReference>
<dbReference type="GO" id="GO:0016787">
    <property type="term" value="F:hydrolase activity"/>
    <property type="evidence" value="ECO:0007669"/>
    <property type="project" value="UniProtKB-KW"/>
</dbReference>
<keyword evidence="5 16" id="KW-0812">Transmembrane</keyword>
<feature type="transmembrane region" description="Helical" evidence="16">
    <location>
        <begin position="1305"/>
        <end position="1326"/>
    </location>
</feature>
<gene>
    <name evidence="20" type="ORF">GRF29_154g1082724</name>
</gene>
<dbReference type="InterPro" id="IPR049621">
    <property type="entry name" value="S1_DHX8_helicase"/>
</dbReference>
<dbReference type="InterPro" id="IPR011545">
    <property type="entry name" value="DEAD/DEAH_box_helicase_dom"/>
</dbReference>
<comment type="catalytic activity">
    <reaction evidence="14">
        <text>ATP + H2O = ADP + phosphate + H(+)</text>
        <dbReference type="Rhea" id="RHEA:13065"/>
        <dbReference type="ChEBI" id="CHEBI:15377"/>
        <dbReference type="ChEBI" id="CHEBI:15378"/>
        <dbReference type="ChEBI" id="CHEBI:30616"/>
        <dbReference type="ChEBI" id="CHEBI:43474"/>
        <dbReference type="ChEBI" id="CHEBI:456216"/>
        <dbReference type="EC" id="3.6.4.13"/>
    </reaction>
</comment>
<feature type="domain" description="S1 motif" evidence="17">
    <location>
        <begin position="248"/>
        <end position="319"/>
    </location>
</feature>
<dbReference type="CDD" id="cd21691">
    <property type="entry name" value="GH2-like_DHX8"/>
    <property type="match status" value="1"/>
</dbReference>
<evidence type="ECO:0000256" key="15">
    <source>
        <dbReference type="SAM" id="MobiDB-lite"/>
    </source>
</evidence>
<dbReference type="CDD" id="cd05684">
    <property type="entry name" value="S1_DHX8_helicase"/>
    <property type="match status" value="1"/>
</dbReference>
<evidence type="ECO:0000259" key="17">
    <source>
        <dbReference type="PROSITE" id="PS50126"/>
    </source>
</evidence>
<dbReference type="GO" id="GO:0000390">
    <property type="term" value="P:spliceosomal complex disassembly"/>
    <property type="evidence" value="ECO:0007669"/>
    <property type="project" value="TreeGrafter"/>
</dbReference>
<dbReference type="GO" id="GO:0003724">
    <property type="term" value="F:RNA helicase activity"/>
    <property type="evidence" value="ECO:0007669"/>
    <property type="project" value="UniProtKB-EC"/>
</dbReference>
<keyword evidence="4" id="KW-0507">mRNA processing</keyword>
<dbReference type="Pfam" id="PF13520">
    <property type="entry name" value="AA_permease_2"/>
    <property type="match status" value="1"/>
</dbReference>
<keyword evidence="7" id="KW-0378">Hydrolase</keyword>
<feature type="transmembrane region" description="Helical" evidence="16">
    <location>
        <begin position="1455"/>
        <end position="1478"/>
    </location>
</feature>
<evidence type="ECO:0000256" key="3">
    <source>
        <dbReference type="ARBA" id="ARBA00012552"/>
    </source>
</evidence>
<reference evidence="20 21" key="1">
    <citation type="submission" date="2021-02" db="EMBL/GenBank/DDBJ databases">
        <title>Genome assembly of Pseudopithomyces chartarum.</title>
        <authorList>
            <person name="Jauregui R."/>
            <person name="Singh J."/>
            <person name="Voisey C."/>
        </authorList>
    </citation>
    <scope>NUCLEOTIDE SEQUENCE [LARGE SCALE GENOMIC DNA]</scope>
    <source>
        <strain evidence="20 21">AGR01</strain>
    </source>
</reference>
<dbReference type="Pfam" id="PF00271">
    <property type="entry name" value="Helicase_C"/>
    <property type="match status" value="1"/>
</dbReference>
<dbReference type="Pfam" id="PF21010">
    <property type="entry name" value="HA2_C"/>
    <property type="match status" value="1"/>
</dbReference>
<dbReference type="PROSITE" id="PS51194">
    <property type="entry name" value="HELICASE_CTER"/>
    <property type="match status" value="1"/>
</dbReference>
<dbReference type="InterPro" id="IPR012340">
    <property type="entry name" value="NA-bd_OB-fold"/>
</dbReference>
<dbReference type="Proteomes" id="UP001280581">
    <property type="component" value="Unassembled WGS sequence"/>
</dbReference>
<keyword evidence="8" id="KW-0347">Helicase</keyword>
<feature type="transmembrane region" description="Helical" evidence="16">
    <location>
        <begin position="1580"/>
        <end position="1599"/>
    </location>
</feature>
<evidence type="ECO:0000259" key="18">
    <source>
        <dbReference type="PROSITE" id="PS51192"/>
    </source>
</evidence>
<dbReference type="PROSITE" id="PS00690">
    <property type="entry name" value="DEAH_ATP_HELICASE"/>
    <property type="match status" value="1"/>
</dbReference>
<evidence type="ECO:0000256" key="16">
    <source>
        <dbReference type="SAM" id="Phobius"/>
    </source>
</evidence>
<dbReference type="GO" id="GO:0005684">
    <property type="term" value="C:U2-type spliceosomal complex"/>
    <property type="evidence" value="ECO:0007669"/>
    <property type="project" value="UniProtKB-ARBA"/>
</dbReference>
<dbReference type="GO" id="GO:0016020">
    <property type="term" value="C:membrane"/>
    <property type="evidence" value="ECO:0007669"/>
    <property type="project" value="UniProtKB-SubCell"/>
</dbReference>
<dbReference type="EMBL" id="WVTA01000013">
    <property type="protein sequence ID" value="KAK3202881.1"/>
    <property type="molecule type" value="Genomic_DNA"/>
</dbReference>
<evidence type="ECO:0000256" key="5">
    <source>
        <dbReference type="ARBA" id="ARBA00022692"/>
    </source>
</evidence>
<keyword evidence="13" id="KW-0539">Nucleus</keyword>
<dbReference type="CDD" id="cd18791">
    <property type="entry name" value="SF2_C_RHA"/>
    <property type="match status" value="1"/>
</dbReference>
<dbReference type="FunFam" id="1.20.120.1080:FF:000001">
    <property type="entry name" value="Pre-mRNA-splicing factor ATP-dependent RNA helicase"/>
    <property type="match status" value="1"/>
</dbReference>
<feature type="region of interest" description="Disordered" evidence="15">
    <location>
        <begin position="140"/>
        <end position="195"/>
    </location>
</feature>
<evidence type="ECO:0000313" key="21">
    <source>
        <dbReference type="Proteomes" id="UP001280581"/>
    </source>
</evidence>
<protein>
    <recommendedName>
        <fullName evidence="3">RNA helicase</fullName>
        <ecNumber evidence="3">3.6.4.13</ecNumber>
    </recommendedName>
</protein>
<dbReference type="PANTHER" id="PTHR18934:SF85">
    <property type="entry name" value="ATP-DEPENDENT RNA HELICASE DHX8"/>
    <property type="match status" value="1"/>
</dbReference>
<feature type="transmembrane region" description="Helical" evidence="16">
    <location>
        <begin position="1508"/>
        <end position="1533"/>
    </location>
</feature>
<evidence type="ECO:0000256" key="2">
    <source>
        <dbReference type="ARBA" id="ARBA00004141"/>
    </source>
</evidence>
<organism evidence="20 21">
    <name type="scientific">Pseudopithomyces chartarum</name>
    <dbReference type="NCBI Taxonomy" id="1892770"/>
    <lineage>
        <taxon>Eukaryota</taxon>
        <taxon>Fungi</taxon>
        <taxon>Dikarya</taxon>
        <taxon>Ascomycota</taxon>
        <taxon>Pezizomycotina</taxon>
        <taxon>Dothideomycetes</taxon>
        <taxon>Pleosporomycetidae</taxon>
        <taxon>Pleosporales</taxon>
        <taxon>Massarineae</taxon>
        <taxon>Didymosphaeriaceae</taxon>
        <taxon>Pseudopithomyces</taxon>
    </lineage>
</organism>
<name>A0AAN6REQ5_9PLEO</name>
<dbReference type="EC" id="3.6.4.13" evidence="3"/>
<keyword evidence="12" id="KW-0508">mRNA splicing</keyword>
<comment type="caution">
    <text evidence="20">The sequence shown here is derived from an EMBL/GenBank/DDBJ whole genome shotgun (WGS) entry which is preliminary data.</text>
</comment>
<dbReference type="SUPFAM" id="SSF52540">
    <property type="entry name" value="P-loop containing nucleoside triphosphate hydrolases"/>
    <property type="match status" value="1"/>
</dbReference>
<comment type="subcellular location">
    <subcellularLocation>
        <location evidence="2">Membrane</location>
        <topology evidence="2">Multi-pass membrane protein</topology>
    </subcellularLocation>
    <subcellularLocation>
        <location evidence="1">Nucleus</location>
    </subcellularLocation>
</comment>
<dbReference type="Gene3D" id="1.20.1740.10">
    <property type="entry name" value="Amino acid/polyamine transporter I"/>
    <property type="match status" value="1"/>
</dbReference>
<dbReference type="Pfam" id="PF07717">
    <property type="entry name" value="OB_NTP_bind"/>
    <property type="match status" value="1"/>
</dbReference>
<proteinExistence type="predicted"/>
<evidence type="ECO:0000256" key="4">
    <source>
        <dbReference type="ARBA" id="ARBA00022664"/>
    </source>
</evidence>
<feature type="domain" description="Helicase C-terminal" evidence="19">
    <location>
        <begin position="736"/>
        <end position="916"/>
    </location>
</feature>
<dbReference type="InterPro" id="IPR007502">
    <property type="entry name" value="Helicase-assoc_dom"/>
</dbReference>
<evidence type="ECO:0000256" key="8">
    <source>
        <dbReference type="ARBA" id="ARBA00022806"/>
    </source>
</evidence>
<feature type="region of interest" description="Disordered" evidence="15">
    <location>
        <begin position="79"/>
        <end position="104"/>
    </location>
</feature>
<evidence type="ECO:0000256" key="9">
    <source>
        <dbReference type="ARBA" id="ARBA00022840"/>
    </source>
</evidence>
<keyword evidence="21" id="KW-1185">Reference proteome</keyword>
<dbReference type="Pfam" id="PF00575">
    <property type="entry name" value="S1"/>
    <property type="match status" value="1"/>
</dbReference>
<keyword evidence="10 16" id="KW-1133">Transmembrane helix</keyword>
<dbReference type="SUPFAM" id="SSF50249">
    <property type="entry name" value="Nucleic acid-binding proteins"/>
    <property type="match status" value="1"/>
</dbReference>
<dbReference type="SMART" id="SM00487">
    <property type="entry name" value="DEXDc"/>
    <property type="match status" value="1"/>
</dbReference>
<feature type="transmembrane region" description="Helical" evidence="16">
    <location>
        <begin position="1374"/>
        <end position="1393"/>
    </location>
</feature>
<dbReference type="PROSITE" id="PS50126">
    <property type="entry name" value="S1"/>
    <property type="match status" value="1"/>
</dbReference>
<dbReference type="PROSITE" id="PS51192">
    <property type="entry name" value="HELICASE_ATP_BIND_1"/>
    <property type="match status" value="1"/>
</dbReference>
<evidence type="ECO:0000256" key="10">
    <source>
        <dbReference type="ARBA" id="ARBA00022989"/>
    </source>
</evidence>
<evidence type="ECO:0000256" key="6">
    <source>
        <dbReference type="ARBA" id="ARBA00022741"/>
    </source>
</evidence>
<dbReference type="SMART" id="SM00847">
    <property type="entry name" value="HA2"/>
    <property type="match status" value="1"/>
</dbReference>
<evidence type="ECO:0000256" key="11">
    <source>
        <dbReference type="ARBA" id="ARBA00023136"/>
    </source>
</evidence>
<dbReference type="Pfam" id="PF00270">
    <property type="entry name" value="DEAD"/>
    <property type="match status" value="1"/>
</dbReference>
<feature type="domain" description="Helicase ATP-binding" evidence="18">
    <location>
        <begin position="555"/>
        <end position="718"/>
    </location>
</feature>
<evidence type="ECO:0000256" key="7">
    <source>
        <dbReference type="ARBA" id="ARBA00022801"/>
    </source>
</evidence>
<evidence type="ECO:0000256" key="12">
    <source>
        <dbReference type="ARBA" id="ARBA00023187"/>
    </source>
</evidence>
<evidence type="ECO:0000256" key="14">
    <source>
        <dbReference type="ARBA" id="ARBA00047984"/>
    </source>
</evidence>
<dbReference type="FunFam" id="2.40.50.140:FF:000061">
    <property type="entry name" value="ATP-dependent RNA helicase DHX8"/>
    <property type="match status" value="1"/>
</dbReference>
<dbReference type="FunFam" id="3.40.50.300:FF:000191">
    <property type="entry name" value="Pre-mRNA-splicing factor ATP-dependent RNA helicase"/>
    <property type="match status" value="1"/>
</dbReference>
<dbReference type="Gene3D" id="3.40.50.300">
    <property type="entry name" value="P-loop containing nucleotide triphosphate hydrolases"/>
    <property type="match status" value="2"/>
</dbReference>
<dbReference type="SMART" id="SM00316">
    <property type="entry name" value="S1"/>
    <property type="match status" value="1"/>
</dbReference>
<dbReference type="InterPro" id="IPR002293">
    <property type="entry name" value="AA/rel_permease1"/>
</dbReference>
<dbReference type="InterPro" id="IPR011709">
    <property type="entry name" value="DEAD-box_helicase_OB_fold"/>
</dbReference>
<dbReference type="GO" id="GO:0022857">
    <property type="term" value="F:transmembrane transporter activity"/>
    <property type="evidence" value="ECO:0007669"/>
    <property type="project" value="InterPro"/>
</dbReference>
<dbReference type="PANTHER" id="PTHR18934">
    <property type="entry name" value="ATP-DEPENDENT RNA HELICASE"/>
    <property type="match status" value="1"/>
</dbReference>
<dbReference type="Gene3D" id="1.20.120.1080">
    <property type="match status" value="1"/>
</dbReference>
<dbReference type="GO" id="GO:0005524">
    <property type="term" value="F:ATP binding"/>
    <property type="evidence" value="ECO:0007669"/>
    <property type="project" value="UniProtKB-KW"/>
</dbReference>
<feature type="transmembrane region" description="Helical" evidence="16">
    <location>
        <begin position="1346"/>
        <end position="1367"/>
    </location>
</feature>
<evidence type="ECO:0000313" key="20">
    <source>
        <dbReference type="EMBL" id="KAK3202881.1"/>
    </source>
</evidence>
<keyword evidence="6" id="KW-0547">Nucleotide-binding</keyword>
<evidence type="ECO:0000259" key="19">
    <source>
        <dbReference type="PROSITE" id="PS51194"/>
    </source>
</evidence>
<dbReference type="Gene3D" id="2.40.50.140">
    <property type="entry name" value="Nucleic acid-binding proteins"/>
    <property type="match status" value="1"/>
</dbReference>
<dbReference type="SMART" id="SM00490">
    <property type="entry name" value="HELICc"/>
    <property type="match status" value="1"/>
</dbReference>
<dbReference type="GO" id="GO:0071013">
    <property type="term" value="C:catalytic step 2 spliceosome"/>
    <property type="evidence" value="ECO:0007669"/>
    <property type="project" value="TreeGrafter"/>
</dbReference>
<dbReference type="InterPro" id="IPR001650">
    <property type="entry name" value="Helicase_C-like"/>
</dbReference>
<dbReference type="InterPro" id="IPR049588">
    <property type="entry name" value="DHX8_GH2-like"/>
</dbReference>
<accession>A0AAN6REQ5</accession>
<dbReference type="FunFam" id="3.40.50.300:FF:000101">
    <property type="entry name" value="Pre-mRNA-splicing factor ATP-dependent RNA helicase"/>
    <property type="match status" value="1"/>
</dbReference>
<sequence length="1636" mass="181210">MDDLANLEFLALVAKVTDEIQNHVGVADKTLAEFIIDQHANAKGLDDFDTQLKEIGAEFPPSLVKSIDRLILTLHPKYKNKKDGENGKETQDGGDETDRKTRVFKGLAIPDREVDFGLESGGEDNKAQPDALDDTFAMLEGLAGPTGGGGRRDPSARKRSMSPLDSDDDRERGRNKRYRRSRSRSTSRGARRGRDIRQDEFVFQDEFGRDRTVKRHDKTRSRRKYRDEDIDEFRRPPTPELDDEPILHKVYNGRVTGLKPFGAFVNLMGVRGKVDGLVHVSQITEGRVNDPADLLSAGQNVKVKVIKMEGPKRISLSMKECDQQSGRDLAPAQRIGTGANMSALGGGGFGDVVPVVEEGFNSRKNGMRKRMTSPERWEIKQLIASGVIPKSDYPDIDEDYNAHINGEGGFEEEEDVDIELTNEEPKFLEGQTARALELSPIRVVKAPDGSLNRAAMQGDQLARERRDLRQSEAQDKAAKEAEKVDLSSQWNDPMAQQRQFASDLRNTRTQAPEAVPEWKKIAQGSKNTSFGKRTDMSIKEQRESLPVYRFRSQLLEAVKDNQILIVVGDTGSGKTTQMTQYLAEAGYANELMIGCTQPRRVAAMSVAKRVAEEVGCQLGNEVGYTIRFEDKTNDSTRIKYMTDGILQREILLDPMLNKYSCIMLDEAHERTIATDVLFGLLKKTLKRRPDMKIIVTSATLDADKFSSYFMEAPIFSIPGRTFPVEIMYSREPESDYLDAALVTTMQIHLTEPAGDILLFLTGKEEIDSSCEILSERMKALGPNVPELMILPIYSALPGETASRIFEPAPPGSRKVVIATNIAETSLTIDGIYYVIDPGFVKQSSYDSKLGMDRLQITPISQAQARQRSGRAGRTGPGKCFRLYTEAAFQNEMLPTTIPEIQRQNLSNTILMLKAMGINDLLRFDFMDPPPTASMLAALEELYCLAALDDEGLLTRVGRQMADFPMDPSLSKALIKSVELQCSEEILTIVSMISATQNVFHRPREKQQQADQKKAKFHDASGDHVTLLNVYNGWKASGFSNPWCSENFIQFRNMQRVKDVRQQLLTLMARHKHSIVSCGRNTQKVRQALCSGFFRNSARKDPSEGYKTLVEGTPVFLHPSSALFGKPAEHVIYQSLVETTKEYMHVPIDQLPRLVIGDQYQYEEMTSLHLDEKDVREAVSASSSPIVDEGVGIVKEKYHGTESDKYEMNMLGKKQVLRRNFSFITMLGFASTCISSWEGILTYLNFILIDGGTPLLFWGFIACATCMTLVYASLAEMASMSPTAGGQYHWVSEFAPRKHQKVISYYSGWLTAVGWQVYLASVCFLVGTNIQGLIALNNVEYSYARWHGTLLAIAIVFFTISFNTVFASKLPLVEGIALVVHIGGFLAIIITLWATAPRRTAADALLNFTNGGGWSSTGLSSMIGLIAPTAVLVGYDCSVHMSEEIRDASITLPRAIMGSVVLNVTLVFTVIITICFTLGNPDDVLASPTGYAFIQIFYNATNSLAGASVMTFVIIFMLSVCAVSEAAACSRQIWSFARDKGLPGHSWLSRVSPHWNIPLPGIIVSLSISALLTLINIGSSVALNAITSLAAVATLISYYLTIGCLVHRRLIVAFDALDILLVVAVDNTGDGGDDELE</sequence>